<reference evidence="2 3" key="1">
    <citation type="journal article" date="2019" name="Sci. Rep.">
        <title>Orb-weaving spider Araneus ventricosus genome elucidates the spidroin gene catalogue.</title>
        <authorList>
            <person name="Kono N."/>
            <person name="Nakamura H."/>
            <person name="Ohtoshi R."/>
            <person name="Moran D.A.P."/>
            <person name="Shinohara A."/>
            <person name="Yoshida Y."/>
            <person name="Fujiwara M."/>
            <person name="Mori M."/>
            <person name="Tomita M."/>
            <person name="Arakawa K."/>
        </authorList>
    </citation>
    <scope>NUCLEOTIDE SEQUENCE [LARGE SCALE GENOMIC DNA]</scope>
</reference>
<evidence type="ECO:0000313" key="3">
    <source>
        <dbReference type="Proteomes" id="UP000499080"/>
    </source>
</evidence>
<dbReference type="EMBL" id="BGPR01011295">
    <property type="protein sequence ID" value="GBN50581.1"/>
    <property type="molecule type" value="Genomic_DNA"/>
</dbReference>
<feature type="region of interest" description="Disordered" evidence="1">
    <location>
        <begin position="52"/>
        <end position="95"/>
    </location>
</feature>
<dbReference type="Proteomes" id="UP000499080">
    <property type="component" value="Unassembled WGS sequence"/>
</dbReference>
<protein>
    <submittedName>
        <fullName evidence="2">Uncharacterized protein</fullName>
    </submittedName>
</protein>
<accession>A0A4Y2PH98</accession>
<evidence type="ECO:0000313" key="2">
    <source>
        <dbReference type="EMBL" id="GBN50581.1"/>
    </source>
</evidence>
<name>A0A4Y2PH98_ARAVE</name>
<sequence>MIVNKIGNIVSGGIIQHQLPSHGKKIDSDLSCKFAARVLFEHHQPFIECVRLGDPEHGHQPERPQSNNPGHKVSSVVSRFREAGGHTAETAQLCS</sequence>
<keyword evidence="3" id="KW-1185">Reference proteome</keyword>
<evidence type="ECO:0000256" key="1">
    <source>
        <dbReference type="SAM" id="MobiDB-lite"/>
    </source>
</evidence>
<gene>
    <name evidence="2" type="ORF">AVEN_160476_1</name>
</gene>
<feature type="compositionally biased region" description="Basic and acidic residues" evidence="1">
    <location>
        <begin position="52"/>
        <end position="62"/>
    </location>
</feature>
<proteinExistence type="predicted"/>
<dbReference type="AlphaFoldDB" id="A0A4Y2PH98"/>
<organism evidence="2 3">
    <name type="scientific">Araneus ventricosus</name>
    <name type="common">Orbweaver spider</name>
    <name type="synonym">Epeira ventricosa</name>
    <dbReference type="NCBI Taxonomy" id="182803"/>
    <lineage>
        <taxon>Eukaryota</taxon>
        <taxon>Metazoa</taxon>
        <taxon>Ecdysozoa</taxon>
        <taxon>Arthropoda</taxon>
        <taxon>Chelicerata</taxon>
        <taxon>Arachnida</taxon>
        <taxon>Araneae</taxon>
        <taxon>Araneomorphae</taxon>
        <taxon>Entelegynae</taxon>
        <taxon>Araneoidea</taxon>
        <taxon>Araneidae</taxon>
        <taxon>Araneus</taxon>
    </lineage>
</organism>
<comment type="caution">
    <text evidence="2">The sequence shown here is derived from an EMBL/GenBank/DDBJ whole genome shotgun (WGS) entry which is preliminary data.</text>
</comment>